<name>A0A6V7VQ96_MELEN</name>
<comment type="caution">
    <text evidence="2">The sequence shown here is derived from an EMBL/GenBank/DDBJ whole genome shotgun (WGS) entry which is preliminary data.</text>
</comment>
<feature type="transmembrane region" description="Helical" evidence="1">
    <location>
        <begin position="6"/>
        <end position="23"/>
    </location>
</feature>
<evidence type="ECO:0000256" key="1">
    <source>
        <dbReference type="SAM" id="Phobius"/>
    </source>
</evidence>
<keyword evidence="1" id="KW-0812">Transmembrane</keyword>
<sequence length="80" mass="9107">MNSKIATNIFFFVLLNLLIYIEFMDCSKCSECKHACCTNTQTGNHYCCVKITFCACKTRCCEAGEILPLLIGKKKIERKN</sequence>
<evidence type="ECO:0000313" key="2">
    <source>
        <dbReference type="EMBL" id="CAD2176608.1"/>
    </source>
</evidence>
<protein>
    <submittedName>
        <fullName evidence="2">Uncharacterized protein</fullName>
    </submittedName>
</protein>
<evidence type="ECO:0000313" key="3">
    <source>
        <dbReference type="Proteomes" id="UP000580250"/>
    </source>
</evidence>
<dbReference type="Proteomes" id="UP000580250">
    <property type="component" value="Unassembled WGS sequence"/>
</dbReference>
<proteinExistence type="predicted"/>
<dbReference type="AlphaFoldDB" id="A0A6V7VQ96"/>
<accession>A0A6V7VQ96</accession>
<keyword evidence="1" id="KW-0472">Membrane</keyword>
<keyword evidence="1" id="KW-1133">Transmembrane helix</keyword>
<dbReference type="EMBL" id="CAJEWN010000280">
    <property type="protein sequence ID" value="CAD2176608.1"/>
    <property type="molecule type" value="Genomic_DNA"/>
</dbReference>
<reference evidence="2 3" key="1">
    <citation type="submission" date="2020-08" db="EMBL/GenBank/DDBJ databases">
        <authorList>
            <person name="Koutsovoulos G."/>
            <person name="Danchin GJ E."/>
        </authorList>
    </citation>
    <scope>NUCLEOTIDE SEQUENCE [LARGE SCALE GENOMIC DNA]</scope>
</reference>
<gene>
    <name evidence="2" type="ORF">MENT_LOCUS28426</name>
</gene>
<organism evidence="2 3">
    <name type="scientific">Meloidogyne enterolobii</name>
    <name type="common">Root-knot nematode worm</name>
    <name type="synonym">Meloidogyne mayaguensis</name>
    <dbReference type="NCBI Taxonomy" id="390850"/>
    <lineage>
        <taxon>Eukaryota</taxon>
        <taxon>Metazoa</taxon>
        <taxon>Ecdysozoa</taxon>
        <taxon>Nematoda</taxon>
        <taxon>Chromadorea</taxon>
        <taxon>Rhabditida</taxon>
        <taxon>Tylenchina</taxon>
        <taxon>Tylenchomorpha</taxon>
        <taxon>Tylenchoidea</taxon>
        <taxon>Meloidogynidae</taxon>
        <taxon>Meloidogyninae</taxon>
        <taxon>Meloidogyne</taxon>
    </lineage>
</organism>